<dbReference type="Pfam" id="PF08012">
    <property type="entry name" value="DUF1702"/>
    <property type="match status" value="1"/>
</dbReference>
<accession>S4WDV4</accession>
<sequence>MESENDHNRRNRREDEMASVIGALRRRIITPKTTETTLETRGFHNKGPAGRDVLETVGKSFLTGLGDALETGSPERTDERLASLSTRYKGFAYEGAAMGLALVDAMSFKGGRIRRFLEGPGAPHVYMAYVGIGWAMARLPRPLWPDTGHLDPVLRWLVHDGYGFHQAYFHTDVYVHRRALDGRAAKHTGDGAYALRAADQGVGRALWFVAGTDVDRAADLVESFPARRRADLYAGVGLAATYAGGADDEELHRLRARAGEHVRHLAQGSSFGAEARVRAGLVVPHTEAATAVLCGMDAEKAARTSRDLRPESTGTEDPARPRYEEWRVRVADELVLRDGGGARS</sequence>
<organism evidence="2">
    <name type="scientific">Streptomyces sp. CNT-179</name>
    <dbReference type="NCBI Taxonomy" id="1338663"/>
    <lineage>
        <taxon>Bacteria</taxon>
        <taxon>Bacillati</taxon>
        <taxon>Actinomycetota</taxon>
        <taxon>Actinomycetes</taxon>
        <taxon>Kitasatosporales</taxon>
        <taxon>Streptomycetaceae</taxon>
        <taxon>Streptomyces</taxon>
    </lineage>
</organism>
<evidence type="ECO:0000256" key="1">
    <source>
        <dbReference type="SAM" id="MobiDB-lite"/>
    </source>
</evidence>
<dbReference type="InterPro" id="IPR012964">
    <property type="entry name" value="DUF1702"/>
</dbReference>
<proteinExistence type="predicted"/>
<dbReference type="EMBL" id="KC863954">
    <property type="protein sequence ID" value="AGO97154.1"/>
    <property type="molecule type" value="Genomic_DNA"/>
</dbReference>
<name>S4WDV4_9ACTN</name>
<feature type="region of interest" description="Disordered" evidence="1">
    <location>
        <begin position="302"/>
        <end position="321"/>
    </location>
</feature>
<reference evidence="2" key="1">
    <citation type="journal article" date="2013" name="J. Am. Chem. Soc.">
        <title>Structures and comparative characterization of biosynthetic gene clusters for cyanosporasides, enediyne-derived natural products from marine actinomycetes.</title>
        <authorList>
            <person name="Lane A.L."/>
            <person name="Nam S.J."/>
            <person name="Fukuda T."/>
            <person name="Yamanaka K."/>
            <person name="Kauffman C.A."/>
            <person name="Jensen P.R."/>
            <person name="Fenical W."/>
            <person name="Moore B.S."/>
        </authorList>
    </citation>
    <scope>NUCLEOTIDE SEQUENCE</scope>
    <source>
        <strain evidence="2">CNT-179</strain>
    </source>
</reference>
<protein>
    <submittedName>
        <fullName evidence="2">Hypothetical enediyne protein</fullName>
    </submittedName>
</protein>
<evidence type="ECO:0000313" key="2">
    <source>
        <dbReference type="EMBL" id="AGO97154.1"/>
    </source>
</evidence>
<dbReference type="AlphaFoldDB" id="S4WDV4"/>